<dbReference type="KEGG" id="alus:STSP2_03384"/>
<comment type="subcellular location">
    <subcellularLocation>
        <location evidence="1 6">Cytoplasm</location>
    </subcellularLocation>
</comment>
<dbReference type="GO" id="GO:0043023">
    <property type="term" value="F:ribosomal large subunit binding"/>
    <property type="evidence" value="ECO:0007669"/>
    <property type="project" value="TreeGrafter"/>
</dbReference>
<comment type="function">
    <text evidence="5 6">Responsible for the release of ribosomes from messenger RNA at the termination of protein biosynthesis. May increase the efficiency of translation by recycling ribosomes from one round of translation to another.</text>
</comment>
<dbReference type="FunFam" id="3.30.1360.40:FF:000001">
    <property type="entry name" value="Ribosome-recycling factor"/>
    <property type="match status" value="1"/>
</dbReference>
<protein>
    <recommendedName>
        <fullName evidence="6">Ribosome-recycling factor</fullName>
        <shortName evidence="6">RRF</shortName>
    </recommendedName>
    <alternativeName>
        <fullName evidence="6">Ribosome-releasing factor</fullName>
    </alternativeName>
</protein>
<dbReference type="EMBL" id="CP019791">
    <property type="protein sequence ID" value="AQT70179.1"/>
    <property type="molecule type" value="Genomic_DNA"/>
</dbReference>
<evidence type="ECO:0000313" key="9">
    <source>
        <dbReference type="EMBL" id="AQT70179.1"/>
    </source>
</evidence>
<keyword evidence="4 6" id="KW-0648">Protein biosynthesis</keyword>
<dbReference type="OrthoDB" id="9804006at2"/>
<dbReference type="STRING" id="1936003.STSP2_03384"/>
<evidence type="ECO:0000256" key="7">
    <source>
        <dbReference type="SAM" id="MobiDB-lite"/>
    </source>
</evidence>
<dbReference type="Proteomes" id="UP000189674">
    <property type="component" value="Chromosome"/>
</dbReference>
<name>A0A1U9NQJ1_9BACT</name>
<evidence type="ECO:0000256" key="2">
    <source>
        <dbReference type="ARBA" id="ARBA00005912"/>
    </source>
</evidence>
<dbReference type="SUPFAM" id="SSF55194">
    <property type="entry name" value="Ribosome recycling factor, RRF"/>
    <property type="match status" value="1"/>
</dbReference>
<dbReference type="HAMAP" id="MF_00040">
    <property type="entry name" value="RRF"/>
    <property type="match status" value="1"/>
</dbReference>
<evidence type="ECO:0000256" key="5">
    <source>
        <dbReference type="ARBA" id="ARBA00025050"/>
    </source>
</evidence>
<dbReference type="AlphaFoldDB" id="A0A1U9NQJ1"/>
<gene>
    <name evidence="6 9" type="primary">frr</name>
    <name evidence="9" type="ORF">STSP2_03384</name>
</gene>
<feature type="region of interest" description="Disordered" evidence="7">
    <location>
        <begin position="133"/>
        <end position="165"/>
    </location>
</feature>
<dbReference type="FunFam" id="1.10.132.20:FF:000001">
    <property type="entry name" value="Ribosome-recycling factor"/>
    <property type="match status" value="1"/>
</dbReference>
<dbReference type="InterPro" id="IPR002661">
    <property type="entry name" value="Ribosome_recyc_fac"/>
</dbReference>
<dbReference type="Pfam" id="PF01765">
    <property type="entry name" value="RRF"/>
    <property type="match status" value="1"/>
</dbReference>
<dbReference type="GO" id="GO:0005737">
    <property type="term" value="C:cytoplasm"/>
    <property type="evidence" value="ECO:0007669"/>
    <property type="project" value="UniProtKB-SubCell"/>
</dbReference>
<dbReference type="GO" id="GO:0006415">
    <property type="term" value="P:translational termination"/>
    <property type="evidence" value="ECO:0007669"/>
    <property type="project" value="UniProtKB-UniRule"/>
</dbReference>
<evidence type="ECO:0000256" key="6">
    <source>
        <dbReference type="HAMAP-Rule" id="MF_00040"/>
    </source>
</evidence>
<evidence type="ECO:0000256" key="3">
    <source>
        <dbReference type="ARBA" id="ARBA00022490"/>
    </source>
</evidence>
<dbReference type="Gene3D" id="1.10.132.20">
    <property type="entry name" value="Ribosome-recycling factor"/>
    <property type="match status" value="1"/>
</dbReference>
<sequence length="186" mass="20879">MPVQNILAEHEDSMKKSIDFLHTELKGVRTGRASTGLVEHVRVDYYGSPTPLNQLATISTPDATSIVIKPFDPGSLKDIEKAIKVSDLGLPPIADGKVVRLSIPPLSGERREQLVQQVKQMGEQTKISIRNIRRDANKQLDDEEKSKDITEDDRDRGKKEVDEITKKYTEEVDSVVKAKSEEIMEQ</sequence>
<accession>A0A1U9NQJ1</accession>
<dbReference type="InterPro" id="IPR036191">
    <property type="entry name" value="RRF_sf"/>
</dbReference>
<reference evidence="10" key="1">
    <citation type="submission" date="2017-02" db="EMBL/GenBank/DDBJ databases">
        <title>Comparative genomics and description of representatives of a novel lineage of planctomycetes thriving in anoxic sediments.</title>
        <authorList>
            <person name="Spring S."/>
            <person name="Bunk B."/>
            <person name="Sproer C."/>
        </authorList>
    </citation>
    <scope>NUCLEOTIDE SEQUENCE [LARGE SCALE GENOMIC DNA]</scope>
    <source>
        <strain evidence="10">ST-NAGAB-D1</strain>
    </source>
</reference>
<proteinExistence type="inferred from homology"/>
<dbReference type="PANTHER" id="PTHR20982:SF3">
    <property type="entry name" value="MITOCHONDRIAL RIBOSOME RECYCLING FACTOR PSEUDO 1"/>
    <property type="match status" value="1"/>
</dbReference>
<dbReference type="InterPro" id="IPR023584">
    <property type="entry name" value="Ribosome_recyc_fac_dom"/>
</dbReference>
<evidence type="ECO:0000259" key="8">
    <source>
        <dbReference type="Pfam" id="PF01765"/>
    </source>
</evidence>
<organism evidence="9 10">
    <name type="scientific">Anaerohalosphaera lusitana</name>
    <dbReference type="NCBI Taxonomy" id="1936003"/>
    <lineage>
        <taxon>Bacteria</taxon>
        <taxon>Pseudomonadati</taxon>
        <taxon>Planctomycetota</taxon>
        <taxon>Phycisphaerae</taxon>
        <taxon>Sedimentisphaerales</taxon>
        <taxon>Anaerohalosphaeraceae</taxon>
        <taxon>Anaerohalosphaera</taxon>
    </lineage>
</organism>
<keyword evidence="3 6" id="KW-0963">Cytoplasm</keyword>
<keyword evidence="10" id="KW-1185">Reference proteome</keyword>
<comment type="similarity">
    <text evidence="2 6">Belongs to the RRF family.</text>
</comment>
<dbReference type="CDD" id="cd00520">
    <property type="entry name" value="RRF"/>
    <property type="match status" value="1"/>
</dbReference>
<dbReference type="Gene3D" id="3.30.1360.40">
    <property type="match status" value="1"/>
</dbReference>
<evidence type="ECO:0000313" key="10">
    <source>
        <dbReference type="Proteomes" id="UP000189674"/>
    </source>
</evidence>
<dbReference type="NCBIfam" id="TIGR00496">
    <property type="entry name" value="frr"/>
    <property type="match status" value="1"/>
</dbReference>
<dbReference type="PANTHER" id="PTHR20982">
    <property type="entry name" value="RIBOSOME RECYCLING FACTOR"/>
    <property type="match status" value="1"/>
</dbReference>
<evidence type="ECO:0000256" key="1">
    <source>
        <dbReference type="ARBA" id="ARBA00004496"/>
    </source>
</evidence>
<feature type="domain" description="Ribosome recycling factor" evidence="8">
    <location>
        <begin position="22"/>
        <end position="184"/>
    </location>
</feature>
<evidence type="ECO:0000256" key="4">
    <source>
        <dbReference type="ARBA" id="ARBA00022917"/>
    </source>
</evidence>
<dbReference type="RefSeq" id="WP_146663788.1">
    <property type="nucleotide sequence ID" value="NZ_CP019791.1"/>
</dbReference>